<name>A0AAV4MBN9_CAEEX</name>
<evidence type="ECO:0000313" key="5">
    <source>
        <dbReference type="Proteomes" id="UP001054945"/>
    </source>
</evidence>
<feature type="compositionally biased region" description="Low complexity" evidence="2">
    <location>
        <begin position="90"/>
        <end position="99"/>
    </location>
</feature>
<proteinExistence type="predicted"/>
<comment type="caution">
    <text evidence="4">The sequence shown here is derived from an EMBL/GenBank/DDBJ whole genome shotgun (WGS) entry which is preliminary data.</text>
</comment>
<accession>A0AAV4MBN9</accession>
<dbReference type="Gene3D" id="2.10.25.10">
    <property type="entry name" value="Laminin"/>
    <property type="match status" value="1"/>
</dbReference>
<dbReference type="SUPFAM" id="SSF57196">
    <property type="entry name" value="EGF/Laminin"/>
    <property type="match status" value="1"/>
</dbReference>
<keyword evidence="1" id="KW-1015">Disulfide bond</keyword>
<sequence>MPITKQPASCTKHGDCLNEGICKRIEGHESFCECLPHFGGTICEVYLPCASLDQSCRAKGAVCKVVEMEAVCECPPDKAFHHKSKDAKGRTTGPKTPGGKLQWNECVYE</sequence>
<evidence type="ECO:0000313" key="4">
    <source>
        <dbReference type="EMBL" id="GIX69117.1"/>
    </source>
</evidence>
<feature type="disulfide bond" evidence="1">
    <location>
        <begin position="34"/>
        <end position="43"/>
    </location>
</feature>
<dbReference type="EMBL" id="BPLR01019548">
    <property type="protein sequence ID" value="GIX69117.1"/>
    <property type="molecule type" value="Genomic_DNA"/>
</dbReference>
<dbReference type="AlphaFoldDB" id="A0AAV4MBN9"/>
<evidence type="ECO:0000256" key="2">
    <source>
        <dbReference type="SAM" id="MobiDB-lite"/>
    </source>
</evidence>
<dbReference type="Proteomes" id="UP001054945">
    <property type="component" value="Unassembled WGS sequence"/>
</dbReference>
<organism evidence="4 5">
    <name type="scientific">Caerostris extrusa</name>
    <name type="common">Bark spider</name>
    <name type="synonym">Caerostris bankana</name>
    <dbReference type="NCBI Taxonomy" id="172846"/>
    <lineage>
        <taxon>Eukaryota</taxon>
        <taxon>Metazoa</taxon>
        <taxon>Ecdysozoa</taxon>
        <taxon>Arthropoda</taxon>
        <taxon>Chelicerata</taxon>
        <taxon>Arachnida</taxon>
        <taxon>Araneae</taxon>
        <taxon>Araneomorphae</taxon>
        <taxon>Entelegynae</taxon>
        <taxon>Araneoidea</taxon>
        <taxon>Araneidae</taxon>
        <taxon>Caerostris</taxon>
    </lineage>
</organism>
<keyword evidence="1" id="KW-0245">EGF-like domain</keyword>
<keyword evidence="5" id="KW-1185">Reference proteome</keyword>
<evidence type="ECO:0000256" key="1">
    <source>
        <dbReference type="PROSITE-ProRule" id="PRU00076"/>
    </source>
</evidence>
<protein>
    <recommendedName>
        <fullName evidence="3">EGF-like domain-containing protein</fullName>
    </recommendedName>
</protein>
<dbReference type="InterPro" id="IPR000742">
    <property type="entry name" value="EGF"/>
</dbReference>
<evidence type="ECO:0000259" key="3">
    <source>
        <dbReference type="PROSITE" id="PS50026"/>
    </source>
</evidence>
<reference evidence="4 5" key="1">
    <citation type="submission" date="2021-06" db="EMBL/GenBank/DDBJ databases">
        <title>Caerostris extrusa draft genome.</title>
        <authorList>
            <person name="Kono N."/>
            <person name="Arakawa K."/>
        </authorList>
    </citation>
    <scope>NUCLEOTIDE SEQUENCE [LARGE SCALE GENOMIC DNA]</scope>
</reference>
<feature type="domain" description="EGF-like" evidence="3">
    <location>
        <begin position="6"/>
        <end position="44"/>
    </location>
</feature>
<dbReference type="PROSITE" id="PS50026">
    <property type="entry name" value="EGF_3"/>
    <property type="match status" value="1"/>
</dbReference>
<dbReference type="PROSITE" id="PS00022">
    <property type="entry name" value="EGF_1"/>
    <property type="match status" value="1"/>
</dbReference>
<gene>
    <name evidence="4" type="ORF">CEXT_64001</name>
</gene>
<feature type="region of interest" description="Disordered" evidence="2">
    <location>
        <begin position="79"/>
        <end position="99"/>
    </location>
</feature>
<comment type="caution">
    <text evidence="1">Lacks conserved residue(s) required for the propagation of feature annotation.</text>
</comment>